<dbReference type="EMBL" id="EQ973216">
    <property type="protein sequence ID" value="EFR55151.1"/>
    <property type="molecule type" value="Genomic_DNA"/>
</dbReference>
<proteinExistence type="predicted"/>
<sequence>MILNSIENHLIRKKFQSYNYDILKKTCLNKSFIKVIAIFATKIDHLLRIFKTVNSTI</sequence>
<dbReference type="Proteomes" id="UP000005101">
    <property type="component" value="Unassembled WGS sequence"/>
</dbReference>
<accession>A0ABN0BQG8</accession>
<evidence type="ECO:0000313" key="2">
    <source>
        <dbReference type="Proteomes" id="UP000005101"/>
    </source>
</evidence>
<protein>
    <submittedName>
        <fullName evidence="1">Uncharacterized protein</fullName>
    </submittedName>
</protein>
<gene>
    <name evidence="1" type="ORF">BFAG_03849</name>
</gene>
<organism evidence="1 2">
    <name type="scientific">Bacteroides fragilis 3_1_12</name>
    <dbReference type="NCBI Taxonomy" id="457424"/>
    <lineage>
        <taxon>Bacteria</taxon>
        <taxon>Pseudomonadati</taxon>
        <taxon>Bacteroidota</taxon>
        <taxon>Bacteroidia</taxon>
        <taxon>Bacteroidales</taxon>
        <taxon>Bacteroidaceae</taxon>
        <taxon>Bacteroides</taxon>
    </lineage>
</organism>
<keyword evidence="2" id="KW-1185">Reference proteome</keyword>
<evidence type="ECO:0000313" key="1">
    <source>
        <dbReference type="EMBL" id="EFR55151.1"/>
    </source>
</evidence>
<name>A0ABN0BQG8_BACFG</name>
<reference evidence="1 2" key="1">
    <citation type="submission" date="2008-12" db="EMBL/GenBank/DDBJ databases">
        <title>Annotation of Bacteroides fragilis strain 3_1_12.</title>
        <authorList>
            <consortium name="The Broad Institute Genome Sequencing Platform"/>
            <person name="Ward D."/>
            <person name="Young S.K."/>
            <person name="Kodira C.D."/>
            <person name="Zeng Q."/>
            <person name="Koehrsen M."/>
            <person name="Alvarado L."/>
            <person name="Berlin A."/>
            <person name="Borenstein D."/>
            <person name="Chen Z."/>
            <person name="Engels R."/>
            <person name="Freedman E."/>
            <person name="Gellesch M."/>
            <person name="Goldberg J."/>
            <person name="Griggs A."/>
            <person name="Gujja S."/>
            <person name="Heiman D."/>
            <person name="Hepburn T."/>
            <person name="Howarth C."/>
            <person name="Jen D."/>
            <person name="Larson L."/>
            <person name="Lewis B."/>
            <person name="Mehta T."/>
            <person name="Park D."/>
            <person name="Pearson M."/>
            <person name="Roberts A."/>
            <person name="Saif S."/>
            <person name="Shea T."/>
            <person name="Shenoy N."/>
            <person name="Sisk P."/>
            <person name="Stolte C."/>
            <person name="Sykes S."/>
            <person name="Walk T."/>
            <person name="White J."/>
            <person name="Yandava C."/>
            <person name="Allen-Vercoe E."/>
            <person name="Strauss J."/>
            <person name="Ambrose C."/>
            <person name="Lander E."/>
            <person name="Nusbaum C."/>
            <person name="Galagan J."/>
            <person name="Birren B."/>
        </authorList>
    </citation>
    <scope>NUCLEOTIDE SEQUENCE [LARGE SCALE GENOMIC DNA]</scope>
    <source>
        <strain evidence="1 2">3_1_12</strain>
    </source>
</reference>